<evidence type="ECO:0000259" key="8">
    <source>
        <dbReference type="PROSITE" id="PS51083"/>
    </source>
</evidence>
<dbReference type="Gene3D" id="3.30.60.190">
    <property type="match status" value="1"/>
</dbReference>
<dbReference type="InterPro" id="IPR007529">
    <property type="entry name" value="Znf_HIT"/>
</dbReference>
<dbReference type="OrthoDB" id="18412at2759"/>
<comment type="caution">
    <text evidence="9">The sequence shown here is derived from an EMBL/GenBank/DDBJ whole genome shotgun (WGS) entry which is preliminary data.</text>
</comment>
<proteinExistence type="inferred from homology"/>
<dbReference type="GO" id="GO:0005634">
    <property type="term" value="C:nucleus"/>
    <property type="evidence" value="ECO:0007669"/>
    <property type="project" value="UniProtKB-SubCell"/>
</dbReference>
<dbReference type="PROSITE" id="PS51083">
    <property type="entry name" value="ZF_HIT"/>
    <property type="match status" value="1"/>
</dbReference>
<comment type="similarity">
    <text evidence="2">Belongs to the SMN family.</text>
</comment>
<protein>
    <submittedName>
        <fullName evidence="9">873_t:CDS:1</fullName>
    </submittedName>
</protein>
<dbReference type="CDD" id="cd23024">
    <property type="entry name" value="zf-HIT_ZNHIT2-3"/>
    <property type="match status" value="1"/>
</dbReference>
<dbReference type="EMBL" id="CAJVPJ010000276">
    <property type="protein sequence ID" value="CAG8505201.1"/>
    <property type="molecule type" value="Genomic_DNA"/>
</dbReference>
<evidence type="ECO:0000256" key="5">
    <source>
        <dbReference type="ARBA" id="ARBA00023242"/>
    </source>
</evidence>
<dbReference type="SUPFAM" id="SSF144232">
    <property type="entry name" value="HIT/MYND zinc finger-like"/>
    <property type="match status" value="1"/>
</dbReference>
<dbReference type="InterPro" id="IPR047313">
    <property type="entry name" value="SMN_C"/>
</dbReference>
<dbReference type="PANTHER" id="PTHR39267">
    <property type="entry name" value="SURVIVAL MOTOR NEURON-LIKE PROTEIN 1"/>
    <property type="match status" value="1"/>
</dbReference>
<keyword evidence="3" id="KW-0507">mRNA processing</keyword>
<dbReference type="GO" id="GO:0008270">
    <property type="term" value="F:zinc ion binding"/>
    <property type="evidence" value="ECO:0007669"/>
    <property type="project" value="UniProtKB-UniRule"/>
</dbReference>
<dbReference type="CDD" id="cd22852">
    <property type="entry name" value="SMN_C"/>
    <property type="match status" value="1"/>
</dbReference>
<keyword evidence="6" id="KW-0479">Metal-binding</keyword>
<feature type="compositionally biased region" description="Polar residues" evidence="7">
    <location>
        <begin position="318"/>
        <end position="332"/>
    </location>
</feature>
<dbReference type="CDD" id="cd22851">
    <property type="entry name" value="SMN_N"/>
    <property type="match status" value="1"/>
</dbReference>
<dbReference type="Pfam" id="PF20635">
    <property type="entry name" value="SMN_YG-box"/>
    <property type="match status" value="1"/>
</dbReference>
<name>A0A9N8ZS20_9GLOM</name>
<evidence type="ECO:0000256" key="4">
    <source>
        <dbReference type="ARBA" id="ARBA00023187"/>
    </source>
</evidence>
<feature type="region of interest" description="Disordered" evidence="7">
    <location>
        <begin position="1"/>
        <end position="26"/>
    </location>
</feature>
<reference evidence="9" key="1">
    <citation type="submission" date="2021-06" db="EMBL/GenBank/DDBJ databases">
        <authorList>
            <person name="Kallberg Y."/>
            <person name="Tangrot J."/>
            <person name="Rosling A."/>
        </authorList>
    </citation>
    <scope>NUCLEOTIDE SEQUENCE</scope>
    <source>
        <strain evidence="9">IA702</strain>
    </source>
</reference>
<evidence type="ECO:0000256" key="2">
    <source>
        <dbReference type="ARBA" id="ARBA00005371"/>
    </source>
</evidence>
<evidence type="ECO:0000256" key="3">
    <source>
        <dbReference type="ARBA" id="ARBA00022664"/>
    </source>
</evidence>
<keyword evidence="6" id="KW-0863">Zinc-finger</keyword>
<evidence type="ECO:0000256" key="6">
    <source>
        <dbReference type="PROSITE-ProRule" id="PRU00453"/>
    </source>
</evidence>
<evidence type="ECO:0000313" key="9">
    <source>
        <dbReference type="EMBL" id="CAG8505201.1"/>
    </source>
</evidence>
<feature type="compositionally biased region" description="Polar residues" evidence="7">
    <location>
        <begin position="1"/>
        <end position="19"/>
    </location>
</feature>
<keyword evidence="6" id="KW-0862">Zinc</keyword>
<dbReference type="GO" id="GO:0008380">
    <property type="term" value="P:RNA splicing"/>
    <property type="evidence" value="ECO:0007669"/>
    <property type="project" value="UniProtKB-KW"/>
</dbReference>
<sequence length="577" mass="66351">MSNLRTTVTSKSSSLNIIPNNEDEYNEDEYNELDETYEVTEDMDVAEDVDDVWDDSALINAWDKAMLEYQTHHSLKAKAKQEGINGSSATSARSNQKTSTKEKAKQVHKPSSTSATKRPQHFDNATTRATKQKLDNGKDHKSTKESSQQKTFYPYYPYPPPYYGEALGNNPSPSTQFYQTPPPMESQYPHYAWHSMSIVSVPQCHDDEALSNLLMAWYFSGYYTGLEEGVTAKYIKIDRSNDKVDLIPLLEKTILTYDSDSAPSEYSVHQDSYSPKTVMGNREEKHVDLAKSPTGPTNNWKNRRPYQMARRGKTYAQGTFRSNKPTNSWVNSKHQRHNQIVRRGNTYEQRTFRPTRQFISKPGLTRNCEVCNKMPHKYKCPTCRILFCSVECSKKHKEIPCTAPPPVPPPATDLFGRKKDTSFTSNYERKPFFQDNNNRNNDDNLLEGEDLTILAGIKLNKDIIDRVRSVDTAFDIEDPNTLKPEQLHKIGQSEKIKKFLKDDKLRDYIGAINAVAMEQHPLDRFNQAEELLDAARERYEKFNEFVEGLLDIVYETEGKERYESVWLTEAMRKALGQ</sequence>
<feature type="domain" description="HIT-type" evidence="8">
    <location>
        <begin position="368"/>
        <end position="401"/>
    </location>
</feature>
<keyword evidence="4" id="KW-0508">mRNA splicing</keyword>
<feature type="region of interest" description="Disordered" evidence="7">
    <location>
        <begin position="318"/>
        <end position="337"/>
    </location>
</feature>
<dbReference type="GO" id="GO:0006397">
    <property type="term" value="P:mRNA processing"/>
    <property type="evidence" value="ECO:0007669"/>
    <property type="project" value="UniProtKB-KW"/>
</dbReference>
<feature type="compositionally biased region" description="Polar residues" evidence="7">
    <location>
        <begin position="109"/>
        <end position="129"/>
    </location>
</feature>
<dbReference type="PANTHER" id="PTHR39267:SF1">
    <property type="entry name" value="SURVIVAL MOTOR NEURON PROTEIN"/>
    <property type="match status" value="1"/>
</dbReference>
<feature type="compositionally biased region" description="Basic and acidic residues" evidence="7">
    <location>
        <begin position="132"/>
        <end position="144"/>
    </location>
</feature>
<evidence type="ECO:0000256" key="7">
    <source>
        <dbReference type="SAM" id="MobiDB-lite"/>
    </source>
</evidence>
<dbReference type="Pfam" id="PF20636">
    <property type="entry name" value="SMN_G2-BD"/>
    <property type="match status" value="1"/>
</dbReference>
<keyword evidence="5" id="KW-0539">Nucleus</keyword>
<accession>A0A9N8ZS20</accession>
<dbReference type="InterPro" id="IPR040424">
    <property type="entry name" value="Smn1"/>
</dbReference>
<evidence type="ECO:0000256" key="1">
    <source>
        <dbReference type="ARBA" id="ARBA00004123"/>
    </source>
</evidence>
<dbReference type="AlphaFoldDB" id="A0A9N8ZS20"/>
<feature type="compositionally biased region" description="Polar residues" evidence="7">
    <location>
        <begin position="84"/>
        <end position="98"/>
    </location>
</feature>
<evidence type="ECO:0000313" key="10">
    <source>
        <dbReference type="Proteomes" id="UP000789572"/>
    </source>
</evidence>
<dbReference type="Pfam" id="PF04438">
    <property type="entry name" value="zf-HIT"/>
    <property type="match status" value="1"/>
</dbReference>
<keyword evidence="10" id="KW-1185">Reference proteome</keyword>
<dbReference type="InterPro" id="IPR049481">
    <property type="entry name" value="SMN_G2-BD"/>
</dbReference>
<feature type="region of interest" description="Disordered" evidence="7">
    <location>
        <begin position="78"/>
        <end position="152"/>
    </location>
</feature>
<organism evidence="9 10">
    <name type="scientific">Paraglomus occultum</name>
    <dbReference type="NCBI Taxonomy" id="144539"/>
    <lineage>
        <taxon>Eukaryota</taxon>
        <taxon>Fungi</taxon>
        <taxon>Fungi incertae sedis</taxon>
        <taxon>Mucoromycota</taxon>
        <taxon>Glomeromycotina</taxon>
        <taxon>Glomeromycetes</taxon>
        <taxon>Paraglomerales</taxon>
        <taxon>Paraglomeraceae</taxon>
        <taxon>Paraglomus</taxon>
    </lineage>
</organism>
<comment type="subcellular location">
    <subcellularLocation>
        <location evidence="1">Nucleus</location>
    </subcellularLocation>
</comment>
<dbReference type="Proteomes" id="UP000789572">
    <property type="component" value="Unassembled WGS sequence"/>
</dbReference>
<gene>
    <name evidence="9" type="ORF">POCULU_LOCUS2782</name>
</gene>